<gene>
    <name evidence="1" type="ORF">SFRICE_005086</name>
</gene>
<accession>A0A2H1VE43</accession>
<sequence>MIGLRKCLTRNSTSFKPYKRLIFMSSSPRLTTRRLSRCYWRLEFLCLESCVLSGARDDVGSLDSFLDISTAVQLPATCDLVNSILRAIPYCVTSN</sequence>
<evidence type="ECO:0000313" key="1">
    <source>
        <dbReference type="EMBL" id="SOQ38682.1"/>
    </source>
</evidence>
<name>A0A2H1VE43_SPOFR</name>
<protein>
    <submittedName>
        <fullName evidence="1">SFRICE_005086</fullName>
    </submittedName>
</protein>
<dbReference type="EMBL" id="ODYU01001873">
    <property type="protein sequence ID" value="SOQ38682.1"/>
    <property type="molecule type" value="Genomic_DNA"/>
</dbReference>
<reference evidence="1" key="1">
    <citation type="submission" date="2016-07" db="EMBL/GenBank/DDBJ databases">
        <authorList>
            <person name="Bretaudeau A."/>
        </authorList>
    </citation>
    <scope>NUCLEOTIDE SEQUENCE</scope>
    <source>
        <strain evidence="1">Rice</strain>
        <tissue evidence="1">Whole body</tissue>
    </source>
</reference>
<proteinExistence type="predicted"/>
<organism evidence="1">
    <name type="scientific">Spodoptera frugiperda</name>
    <name type="common">Fall armyworm</name>
    <dbReference type="NCBI Taxonomy" id="7108"/>
    <lineage>
        <taxon>Eukaryota</taxon>
        <taxon>Metazoa</taxon>
        <taxon>Ecdysozoa</taxon>
        <taxon>Arthropoda</taxon>
        <taxon>Hexapoda</taxon>
        <taxon>Insecta</taxon>
        <taxon>Pterygota</taxon>
        <taxon>Neoptera</taxon>
        <taxon>Endopterygota</taxon>
        <taxon>Lepidoptera</taxon>
        <taxon>Glossata</taxon>
        <taxon>Ditrysia</taxon>
        <taxon>Noctuoidea</taxon>
        <taxon>Noctuidae</taxon>
        <taxon>Amphipyrinae</taxon>
        <taxon>Spodoptera</taxon>
    </lineage>
</organism>
<dbReference type="AlphaFoldDB" id="A0A2H1VE43"/>